<evidence type="ECO:0000256" key="10">
    <source>
        <dbReference type="ARBA" id="ARBA00023204"/>
    </source>
</evidence>
<keyword evidence="17" id="KW-1185">Reference proteome</keyword>
<dbReference type="EMBL" id="FWFG01000068">
    <property type="protein sequence ID" value="SLM92379.1"/>
    <property type="molecule type" value="Genomic_DNA"/>
</dbReference>
<keyword evidence="9" id="KW-0238">DNA-binding</keyword>
<keyword evidence="4" id="KW-0547">Nucleotide-binding</keyword>
<dbReference type="GO" id="GO:0005524">
    <property type="term" value="F:ATP binding"/>
    <property type="evidence" value="ECO:0007669"/>
    <property type="project" value="UniProtKB-KW"/>
</dbReference>
<feature type="domain" description="ABC transporter" evidence="15">
    <location>
        <begin position="493"/>
        <end position="789"/>
    </location>
</feature>
<evidence type="ECO:0000256" key="5">
    <source>
        <dbReference type="ARBA" id="ARBA00022763"/>
    </source>
</evidence>
<keyword evidence="5" id="KW-0227">DNA damage</keyword>
<dbReference type="InterPro" id="IPR027417">
    <property type="entry name" value="P-loop_NTPase"/>
</dbReference>
<dbReference type="GO" id="GO:0005737">
    <property type="term" value="C:cytoplasm"/>
    <property type="evidence" value="ECO:0007669"/>
    <property type="project" value="UniProtKB-SubCell"/>
</dbReference>
<dbReference type="Gene3D" id="3.40.50.300">
    <property type="entry name" value="P-loop containing nucleotide triphosphate hydrolases"/>
    <property type="match status" value="3"/>
</dbReference>
<evidence type="ECO:0000256" key="1">
    <source>
        <dbReference type="ARBA" id="ARBA00004496"/>
    </source>
</evidence>
<keyword evidence="2" id="KW-0963">Cytoplasm</keyword>
<proteinExistence type="inferred from homology"/>
<organism evidence="16 17">
    <name type="scientific">Brachybacterium nesterenkovii</name>
    <dbReference type="NCBI Taxonomy" id="47847"/>
    <lineage>
        <taxon>Bacteria</taxon>
        <taxon>Bacillati</taxon>
        <taxon>Actinomycetota</taxon>
        <taxon>Actinomycetes</taxon>
        <taxon>Micrococcales</taxon>
        <taxon>Dermabacteraceae</taxon>
        <taxon>Brachybacterium</taxon>
    </lineage>
</organism>
<feature type="region of interest" description="Disordered" evidence="14">
    <location>
        <begin position="1"/>
        <end position="20"/>
    </location>
</feature>
<keyword evidence="8" id="KW-0267">Excision nuclease</keyword>
<evidence type="ECO:0000256" key="11">
    <source>
        <dbReference type="ARBA" id="ARBA00038000"/>
    </source>
</evidence>
<evidence type="ECO:0000256" key="4">
    <source>
        <dbReference type="ARBA" id="ARBA00022741"/>
    </source>
</evidence>
<dbReference type="SUPFAM" id="SSF52540">
    <property type="entry name" value="P-loop containing nucleoside triphosphate hydrolases"/>
    <property type="match status" value="2"/>
</dbReference>
<sequence length="797" mass="84548">MAMPEAAAPSAPAETSAPAAALPDAHDVIRVRGARVNNLRSVDVDLPKRRLTVVTGVSGSGKSSLVFGTVAAESQRLINETYSTFVQTFMPSAPRPEVDELANLTTAILVDQNPMGASGRSTVGTATDAYTLLRTLFSRCSTPYVGSSQAFAFTVASAQGAGVLRAAGGKAEKTTFEIVGGMCPQCEGTGRASTLDIDVMVDADKSLNEGAILLPGHPIGSWMWRAYADTGRLDPDKKVRDYTAQERAWLIDQEPTKIKFSGINYTYQGLASRIRRSYLDPNNPPQQKHIQEYAARGAAHGQCPECHGTRLAEAARTATVGGKRIWELTAMQVTDLLEWVEALDEPAAAPLIANLAAMLRSIIDIGLGYLSLDRESGTLSGGEAQRIKMIRHLGSPLTDVTYIFDEPTAGLHPHDITRMNDLLLQLRDKGNTVLVVEHKAEVMEIADLLVDMGPGAGSEGGTVLFTGDLAGLREAGTPTARSLERRGTLREDVRTPTGAIEVRGASAHNLRDVDVDIPTGVLTVVTGVAGSGKSSLIQGSLEGREGVTVVDQGAISGSRRSNPATYTGLLDPIRSAFAKANGVKPAMFSFNSEGACPECKGAGVIYTDLGLMAGTAIPCEVCGGRRFQPEVLEHTLDGRTIVDVLEMSVAEAAAVFTGAKEKRVLRRLLDVGLGYLRLGQPLTTLSGGERQRLKLAARMGTGAQTYVLDEPTTGLHLQDIDTLTTMLHTLVDAGSTVIVIEHSLAVMTQADHLIDVGPGAGHEGGRVVFAGTPRQMVEDESVDTLTAQALRAWVRGS</sequence>
<keyword evidence="6" id="KW-0228">DNA excision</keyword>
<dbReference type="Gene3D" id="1.10.8.280">
    <property type="entry name" value="ABC transporter ATPase domain-like"/>
    <property type="match status" value="1"/>
</dbReference>
<name>A0A1X6X1L7_9MICO</name>
<accession>A0A1X6X1L7</accession>
<dbReference type="GO" id="GO:0003677">
    <property type="term" value="F:DNA binding"/>
    <property type="evidence" value="ECO:0007669"/>
    <property type="project" value="UniProtKB-KW"/>
</dbReference>
<evidence type="ECO:0000256" key="14">
    <source>
        <dbReference type="SAM" id="MobiDB-lite"/>
    </source>
</evidence>
<protein>
    <recommendedName>
        <fullName evidence="12">UvrABC system protein A</fullName>
    </recommendedName>
    <alternativeName>
        <fullName evidence="13">Excinuclease ABC subunit A</fullName>
    </alternativeName>
</protein>
<dbReference type="PROSITE" id="PS50893">
    <property type="entry name" value="ABC_TRANSPORTER_2"/>
    <property type="match status" value="2"/>
</dbReference>
<dbReference type="GO" id="GO:0006281">
    <property type="term" value="P:DNA repair"/>
    <property type="evidence" value="ECO:0007669"/>
    <property type="project" value="UniProtKB-KW"/>
</dbReference>
<dbReference type="GO" id="GO:0004518">
    <property type="term" value="F:nuclease activity"/>
    <property type="evidence" value="ECO:0007669"/>
    <property type="project" value="UniProtKB-KW"/>
</dbReference>
<evidence type="ECO:0000256" key="12">
    <source>
        <dbReference type="ARBA" id="ARBA00039316"/>
    </source>
</evidence>
<evidence type="ECO:0000256" key="3">
    <source>
        <dbReference type="ARBA" id="ARBA00022737"/>
    </source>
</evidence>
<evidence type="ECO:0000256" key="6">
    <source>
        <dbReference type="ARBA" id="ARBA00022769"/>
    </source>
</evidence>
<evidence type="ECO:0000256" key="7">
    <source>
        <dbReference type="ARBA" id="ARBA00022840"/>
    </source>
</evidence>
<comment type="similarity">
    <text evidence="11">Belongs to the ABC transporter superfamily. UvrA family.</text>
</comment>
<dbReference type="Pfam" id="PF00005">
    <property type="entry name" value="ABC_tran"/>
    <property type="match status" value="1"/>
</dbReference>
<keyword evidence="3" id="KW-0677">Repeat</keyword>
<evidence type="ECO:0000256" key="2">
    <source>
        <dbReference type="ARBA" id="ARBA00022490"/>
    </source>
</evidence>
<dbReference type="GO" id="GO:0016887">
    <property type="term" value="F:ATP hydrolysis activity"/>
    <property type="evidence" value="ECO:0007669"/>
    <property type="project" value="InterPro"/>
</dbReference>
<dbReference type="InterPro" id="IPR003439">
    <property type="entry name" value="ABC_transporter-like_ATP-bd"/>
</dbReference>
<feature type="domain" description="ABC transporter" evidence="15">
    <location>
        <begin position="23"/>
        <end position="479"/>
    </location>
</feature>
<dbReference type="PANTHER" id="PTHR43152">
    <property type="entry name" value="UVRABC SYSTEM PROTEIN A"/>
    <property type="match status" value="1"/>
</dbReference>
<evidence type="ECO:0000256" key="8">
    <source>
        <dbReference type="ARBA" id="ARBA00022881"/>
    </source>
</evidence>
<dbReference type="Gene3D" id="1.20.1580.10">
    <property type="entry name" value="ABC transporter ATPase like domain"/>
    <property type="match status" value="2"/>
</dbReference>
<evidence type="ECO:0000313" key="16">
    <source>
        <dbReference type="EMBL" id="SLM92379.1"/>
    </source>
</evidence>
<comment type="subcellular location">
    <subcellularLocation>
        <location evidence="1">Cytoplasm</location>
    </subcellularLocation>
</comment>
<dbReference type="Proteomes" id="UP000195981">
    <property type="component" value="Unassembled WGS sequence"/>
</dbReference>
<evidence type="ECO:0000256" key="13">
    <source>
        <dbReference type="ARBA" id="ARBA00042156"/>
    </source>
</evidence>
<keyword evidence="7" id="KW-0067">ATP-binding</keyword>
<evidence type="ECO:0000256" key="9">
    <source>
        <dbReference type="ARBA" id="ARBA00023125"/>
    </source>
</evidence>
<dbReference type="PANTHER" id="PTHR43152:SF2">
    <property type="entry name" value="DRUG RESISTANCE ABC TRANSPORTER"/>
    <property type="match status" value="1"/>
</dbReference>
<dbReference type="AlphaFoldDB" id="A0A1X6X1L7"/>
<reference evidence="16 17" key="1">
    <citation type="submission" date="2017-02" db="EMBL/GenBank/DDBJ databases">
        <authorList>
            <person name="Peterson S.W."/>
        </authorList>
    </citation>
    <scope>NUCLEOTIDE SEQUENCE [LARGE SCALE GENOMIC DNA]</scope>
    <source>
        <strain evidence="16 17">CIP104813</strain>
    </source>
</reference>
<keyword evidence="10" id="KW-0234">DNA repair</keyword>
<evidence type="ECO:0000259" key="15">
    <source>
        <dbReference type="PROSITE" id="PS50893"/>
    </source>
</evidence>
<evidence type="ECO:0000313" key="17">
    <source>
        <dbReference type="Proteomes" id="UP000195981"/>
    </source>
</evidence>
<gene>
    <name evidence="16" type="ORF">FM110_08070</name>
</gene>